<gene>
    <name evidence="2" type="ORF">HanXRQr2_Chr14g0633041</name>
</gene>
<protein>
    <submittedName>
        <fullName evidence="2">Uncharacterized protein</fullName>
    </submittedName>
</protein>
<name>A0A9K3E755_HELAN</name>
<reference evidence="2" key="2">
    <citation type="submission" date="2020-06" db="EMBL/GenBank/DDBJ databases">
        <title>Helianthus annuus Genome sequencing and assembly Release 2.</title>
        <authorList>
            <person name="Gouzy J."/>
            <person name="Langlade N."/>
            <person name="Munos S."/>
        </authorList>
    </citation>
    <scope>NUCLEOTIDE SEQUENCE</scope>
    <source>
        <tissue evidence="2">Leaves</tissue>
    </source>
</reference>
<evidence type="ECO:0000256" key="1">
    <source>
        <dbReference type="SAM" id="MobiDB-lite"/>
    </source>
</evidence>
<dbReference type="EMBL" id="MNCJ02000329">
    <property type="protein sequence ID" value="KAF5768151.1"/>
    <property type="molecule type" value="Genomic_DNA"/>
</dbReference>
<dbReference type="Gramene" id="mRNA:HanXRQr2_Chr14g0633041">
    <property type="protein sequence ID" value="CDS:HanXRQr2_Chr14g0633041.1"/>
    <property type="gene ID" value="HanXRQr2_Chr14g0633041"/>
</dbReference>
<dbReference type="AlphaFoldDB" id="A0A9K3E755"/>
<reference evidence="2" key="1">
    <citation type="journal article" date="2017" name="Nature">
        <title>The sunflower genome provides insights into oil metabolism, flowering and Asterid evolution.</title>
        <authorList>
            <person name="Badouin H."/>
            <person name="Gouzy J."/>
            <person name="Grassa C.J."/>
            <person name="Murat F."/>
            <person name="Staton S.E."/>
            <person name="Cottret L."/>
            <person name="Lelandais-Briere C."/>
            <person name="Owens G.L."/>
            <person name="Carrere S."/>
            <person name="Mayjonade B."/>
            <person name="Legrand L."/>
            <person name="Gill N."/>
            <person name="Kane N.C."/>
            <person name="Bowers J.E."/>
            <person name="Hubner S."/>
            <person name="Bellec A."/>
            <person name="Berard A."/>
            <person name="Berges H."/>
            <person name="Blanchet N."/>
            <person name="Boniface M.C."/>
            <person name="Brunel D."/>
            <person name="Catrice O."/>
            <person name="Chaidir N."/>
            <person name="Claudel C."/>
            <person name="Donnadieu C."/>
            <person name="Faraut T."/>
            <person name="Fievet G."/>
            <person name="Helmstetter N."/>
            <person name="King M."/>
            <person name="Knapp S.J."/>
            <person name="Lai Z."/>
            <person name="Le Paslier M.C."/>
            <person name="Lippi Y."/>
            <person name="Lorenzon L."/>
            <person name="Mandel J.R."/>
            <person name="Marage G."/>
            <person name="Marchand G."/>
            <person name="Marquand E."/>
            <person name="Bret-Mestries E."/>
            <person name="Morien E."/>
            <person name="Nambeesan S."/>
            <person name="Nguyen T."/>
            <person name="Pegot-Espagnet P."/>
            <person name="Pouilly N."/>
            <person name="Raftis F."/>
            <person name="Sallet E."/>
            <person name="Schiex T."/>
            <person name="Thomas J."/>
            <person name="Vandecasteele C."/>
            <person name="Vares D."/>
            <person name="Vear F."/>
            <person name="Vautrin S."/>
            <person name="Crespi M."/>
            <person name="Mangin B."/>
            <person name="Burke J.M."/>
            <person name="Salse J."/>
            <person name="Munos S."/>
            <person name="Vincourt P."/>
            <person name="Rieseberg L.H."/>
            <person name="Langlade N.B."/>
        </authorList>
    </citation>
    <scope>NUCLEOTIDE SEQUENCE</scope>
    <source>
        <tissue evidence="2">Leaves</tissue>
    </source>
</reference>
<feature type="region of interest" description="Disordered" evidence="1">
    <location>
        <begin position="16"/>
        <end position="52"/>
    </location>
</feature>
<comment type="caution">
    <text evidence="2">The sequence shown here is derived from an EMBL/GenBank/DDBJ whole genome shotgun (WGS) entry which is preliminary data.</text>
</comment>
<evidence type="ECO:0000313" key="3">
    <source>
        <dbReference type="Proteomes" id="UP000215914"/>
    </source>
</evidence>
<accession>A0A9K3E755</accession>
<organism evidence="2 3">
    <name type="scientific">Helianthus annuus</name>
    <name type="common">Common sunflower</name>
    <dbReference type="NCBI Taxonomy" id="4232"/>
    <lineage>
        <taxon>Eukaryota</taxon>
        <taxon>Viridiplantae</taxon>
        <taxon>Streptophyta</taxon>
        <taxon>Embryophyta</taxon>
        <taxon>Tracheophyta</taxon>
        <taxon>Spermatophyta</taxon>
        <taxon>Magnoliopsida</taxon>
        <taxon>eudicotyledons</taxon>
        <taxon>Gunneridae</taxon>
        <taxon>Pentapetalae</taxon>
        <taxon>asterids</taxon>
        <taxon>campanulids</taxon>
        <taxon>Asterales</taxon>
        <taxon>Asteraceae</taxon>
        <taxon>Asteroideae</taxon>
        <taxon>Heliantheae alliance</taxon>
        <taxon>Heliantheae</taxon>
        <taxon>Helianthus</taxon>
    </lineage>
</organism>
<proteinExistence type="predicted"/>
<keyword evidence="3" id="KW-1185">Reference proteome</keyword>
<evidence type="ECO:0000313" key="2">
    <source>
        <dbReference type="EMBL" id="KAF5768151.1"/>
    </source>
</evidence>
<sequence>MWRDPIRFFLINCQATPQPKPRHTPRTRHSPVGGLKLHVSTHAPNPSPTIPHGLMQALKF</sequence>
<dbReference type="Proteomes" id="UP000215914">
    <property type="component" value="Unassembled WGS sequence"/>
</dbReference>
<feature type="compositionally biased region" description="Basic residues" evidence="1">
    <location>
        <begin position="20"/>
        <end position="29"/>
    </location>
</feature>